<keyword evidence="2" id="KW-1185">Reference proteome</keyword>
<dbReference type="InterPro" id="IPR016024">
    <property type="entry name" value="ARM-type_fold"/>
</dbReference>
<dbReference type="SUPFAM" id="SSF48371">
    <property type="entry name" value="ARM repeat"/>
    <property type="match status" value="1"/>
</dbReference>
<reference evidence="1" key="1">
    <citation type="submission" date="2022-07" db="EMBL/GenBank/DDBJ databases">
        <authorList>
            <person name="Macas J."/>
            <person name="Novak P."/>
            <person name="Neumann P."/>
        </authorList>
    </citation>
    <scope>NUCLEOTIDE SEQUENCE</scope>
</reference>
<protein>
    <submittedName>
        <fullName evidence="1">Uncharacterized protein</fullName>
    </submittedName>
</protein>
<accession>A0AAV0CMW9</accession>
<dbReference type="Proteomes" id="UP001152523">
    <property type="component" value="Unassembled WGS sequence"/>
</dbReference>
<comment type="caution">
    <text evidence="1">The sequence shown here is derived from an EMBL/GenBank/DDBJ whole genome shotgun (WGS) entry which is preliminary data.</text>
</comment>
<dbReference type="AlphaFoldDB" id="A0AAV0CMW9"/>
<evidence type="ECO:0000313" key="2">
    <source>
        <dbReference type="Proteomes" id="UP001152523"/>
    </source>
</evidence>
<dbReference type="Gene3D" id="1.25.10.10">
    <property type="entry name" value="Leucine-rich Repeat Variant"/>
    <property type="match status" value="1"/>
</dbReference>
<name>A0AAV0CMW9_9ASTE</name>
<dbReference type="InterPro" id="IPR011989">
    <property type="entry name" value="ARM-like"/>
</dbReference>
<organism evidence="1 2">
    <name type="scientific">Cuscuta epithymum</name>
    <dbReference type="NCBI Taxonomy" id="186058"/>
    <lineage>
        <taxon>Eukaryota</taxon>
        <taxon>Viridiplantae</taxon>
        <taxon>Streptophyta</taxon>
        <taxon>Embryophyta</taxon>
        <taxon>Tracheophyta</taxon>
        <taxon>Spermatophyta</taxon>
        <taxon>Magnoliopsida</taxon>
        <taxon>eudicotyledons</taxon>
        <taxon>Gunneridae</taxon>
        <taxon>Pentapetalae</taxon>
        <taxon>asterids</taxon>
        <taxon>lamiids</taxon>
        <taxon>Solanales</taxon>
        <taxon>Convolvulaceae</taxon>
        <taxon>Cuscuteae</taxon>
        <taxon>Cuscuta</taxon>
        <taxon>Cuscuta subgen. Cuscuta</taxon>
    </lineage>
</organism>
<dbReference type="EMBL" id="CAMAPF010000035">
    <property type="protein sequence ID" value="CAH9081028.1"/>
    <property type="molecule type" value="Genomic_DNA"/>
</dbReference>
<proteinExistence type="predicted"/>
<evidence type="ECO:0000313" key="1">
    <source>
        <dbReference type="EMBL" id="CAH9081028.1"/>
    </source>
</evidence>
<sequence>MMRFPSFNIQLSYRFGVRVPENNNVEWNQFFGGPYSCRSRYNCINIARNENGCFSQELELQNRIKNGNPRDRQEVLDGVISSIFEVMIDPHGHHLFLTLEFCDSSQFDTIFVTLISSKELFINTSLVQYGSSAVQRFIKRLKNTGLGQFVAIILSRRFVELMTSEHGRFVVHLSRLKKTRFYLLVQSLP</sequence>
<gene>
    <name evidence="1" type="ORF">CEPIT_LOCUS7586</name>
</gene>